<dbReference type="AlphaFoldDB" id="A0A3P9JJY9"/>
<dbReference type="PANTHER" id="PTHR45784:SF3">
    <property type="entry name" value="C-TYPE LECTIN DOMAIN FAMILY 4 MEMBER K-LIKE-RELATED"/>
    <property type="match status" value="1"/>
</dbReference>
<dbReference type="PANTHER" id="PTHR45784">
    <property type="entry name" value="C-TYPE LECTIN DOMAIN FAMILY 20 MEMBER A-RELATED"/>
    <property type="match status" value="1"/>
</dbReference>
<sequence>AHRAVDIFCGLSIFIVNFSLTLQKLLSYISCVFADQGYVLIQSEKDWCQALQYCKKFHKGLATINNTEYNDLANKTSKGLTVWIGLMHDQWEWPNKECSLFREWADTSQGGSCVYLTTGNSHGISTEGCESERSWCLVTKRFPFTCTKCPSIFAKVWIVFVFVGETQTRC</sequence>
<dbReference type="InterPro" id="IPR001304">
    <property type="entry name" value="C-type_lectin-like"/>
</dbReference>
<proteinExistence type="predicted"/>
<reference evidence="2" key="4">
    <citation type="submission" date="2025-09" db="UniProtKB">
        <authorList>
            <consortium name="Ensembl"/>
        </authorList>
    </citation>
    <scope>IDENTIFICATION</scope>
    <source>
        <strain evidence="2">HSOK</strain>
    </source>
</reference>
<organism evidence="2 3">
    <name type="scientific">Oryzias latipes</name>
    <name type="common">Japanese rice fish</name>
    <name type="synonym">Japanese killifish</name>
    <dbReference type="NCBI Taxonomy" id="8090"/>
    <lineage>
        <taxon>Eukaryota</taxon>
        <taxon>Metazoa</taxon>
        <taxon>Chordata</taxon>
        <taxon>Craniata</taxon>
        <taxon>Vertebrata</taxon>
        <taxon>Euteleostomi</taxon>
        <taxon>Actinopterygii</taxon>
        <taxon>Neopterygii</taxon>
        <taxon>Teleostei</taxon>
        <taxon>Neoteleostei</taxon>
        <taxon>Acanthomorphata</taxon>
        <taxon>Ovalentaria</taxon>
        <taxon>Atherinomorphae</taxon>
        <taxon>Beloniformes</taxon>
        <taxon>Adrianichthyidae</taxon>
        <taxon>Oryziinae</taxon>
        <taxon>Oryzias</taxon>
    </lineage>
</organism>
<dbReference type="Pfam" id="PF00059">
    <property type="entry name" value="Lectin_C"/>
    <property type="match status" value="1"/>
</dbReference>
<protein>
    <recommendedName>
        <fullName evidence="1">C-type lectin domain-containing protein</fullName>
    </recommendedName>
</protein>
<dbReference type="Gene3D" id="3.10.100.10">
    <property type="entry name" value="Mannose-Binding Protein A, subunit A"/>
    <property type="match status" value="1"/>
</dbReference>
<dbReference type="InterPro" id="IPR016187">
    <property type="entry name" value="CTDL_fold"/>
</dbReference>
<evidence type="ECO:0000259" key="1">
    <source>
        <dbReference type="PROSITE" id="PS50041"/>
    </source>
</evidence>
<evidence type="ECO:0000313" key="3">
    <source>
        <dbReference type="Proteomes" id="UP000265200"/>
    </source>
</evidence>
<reference evidence="2 3" key="2">
    <citation type="submission" date="2017-04" db="EMBL/GenBank/DDBJ databases">
        <title>CpG methylation of centromeres and impact of large insertions on vertebrate speciation.</title>
        <authorList>
            <person name="Ichikawa K."/>
            <person name="Yoshimura J."/>
            <person name="Morishita S."/>
        </authorList>
    </citation>
    <scope>NUCLEOTIDE SEQUENCE</scope>
    <source>
        <strain evidence="2 3">HSOK</strain>
    </source>
</reference>
<evidence type="ECO:0000313" key="2">
    <source>
        <dbReference type="Ensembl" id="ENSORLP00015032635.1"/>
    </source>
</evidence>
<name>A0A3P9JJY9_ORYLA</name>
<dbReference type="Proteomes" id="UP000265200">
    <property type="component" value="Chromosome 23"/>
</dbReference>
<accession>A0A3P9JJY9</accession>
<reference key="1">
    <citation type="journal article" date="2007" name="Nature">
        <title>The medaka draft genome and insights into vertebrate genome evolution.</title>
        <authorList>
            <person name="Kasahara M."/>
            <person name="Naruse K."/>
            <person name="Sasaki S."/>
            <person name="Nakatani Y."/>
            <person name="Qu W."/>
            <person name="Ahsan B."/>
            <person name="Yamada T."/>
            <person name="Nagayasu Y."/>
            <person name="Doi K."/>
            <person name="Kasai Y."/>
            <person name="Jindo T."/>
            <person name="Kobayashi D."/>
            <person name="Shimada A."/>
            <person name="Toyoda A."/>
            <person name="Kuroki Y."/>
            <person name="Fujiyama A."/>
            <person name="Sasaki T."/>
            <person name="Shimizu A."/>
            <person name="Asakawa S."/>
            <person name="Shimizu N."/>
            <person name="Hashimoto S."/>
            <person name="Yang J."/>
            <person name="Lee Y."/>
            <person name="Matsushima K."/>
            <person name="Sugano S."/>
            <person name="Sakaizumi M."/>
            <person name="Narita T."/>
            <person name="Ohishi K."/>
            <person name="Haga S."/>
            <person name="Ohta F."/>
            <person name="Nomoto H."/>
            <person name="Nogata K."/>
            <person name="Morishita T."/>
            <person name="Endo T."/>
            <person name="Shin-I T."/>
            <person name="Takeda H."/>
            <person name="Morishita S."/>
            <person name="Kohara Y."/>
        </authorList>
    </citation>
    <scope>NUCLEOTIDE SEQUENCE [LARGE SCALE GENOMIC DNA]</scope>
    <source>
        <strain>Hd-rR</strain>
    </source>
</reference>
<feature type="domain" description="C-type lectin" evidence="1">
    <location>
        <begin position="33"/>
        <end position="135"/>
    </location>
</feature>
<dbReference type="SUPFAM" id="SSF56436">
    <property type="entry name" value="C-type lectin-like"/>
    <property type="match status" value="1"/>
</dbReference>
<dbReference type="Ensembl" id="ENSORLT00015034336.1">
    <property type="protein sequence ID" value="ENSORLP00015032635.1"/>
    <property type="gene ID" value="ENSORLG00015017470.1"/>
</dbReference>
<dbReference type="PROSITE" id="PS50041">
    <property type="entry name" value="C_TYPE_LECTIN_2"/>
    <property type="match status" value="1"/>
</dbReference>
<dbReference type="InterPro" id="IPR016186">
    <property type="entry name" value="C-type_lectin-like/link_sf"/>
</dbReference>
<reference evidence="2" key="3">
    <citation type="submission" date="2025-08" db="UniProtKB">
        <authorList>
            <consortium name="Ensembl"/>
        </authorList>
    </citation>
    <scope>IDENTIFICATION</scope>
    <source>
        <strain evidence="2">HSOK</strain>
    </source>
</reference>